<keyword evidence="3" id="KW-1185">Reference proteome</keyword>
<sequence>MYLLSNKIVKTLFIVLMNLVISAFFCNAAGSPEFALPGAALLTGLSFVPNGMPLGSLAISINAKDILFPQGRFNPGGIKPGVYYAFEEDIQKWPDAMLNVNTETATTFSELINIPATDPFVFVAGKSFKKLYCTLETGEVKYSKIGVRDGAAWQQGVEISYPSNDAEIEGFLASAGNRQMVILVPEQSGRVKVVGMPGYPAVLDTTEGTSGKAVEEGNAAVINLMSKASVPPMIYLPPIELGEEAPAGGA</sequence>
<organism evidence="2 3">
    <name type="scientific">Olivibacter jilunii</name>
    <dbReference type="NCBI Taxonomy" id="985016"/>
    <lineage>
        <taxon>Bacteria</taxon>
        <taxon>Pseudomonadati</taxon>
        <taxon>Bacteroidota</taxon>
        <taxon>Sphingobacteriia</taxon>
        <taxon>Sphingobacteriales</taxon>
        <taxon>Sphingobacteriaceae</taxon>
        <taxon>Olivibacter</taxon>
    </lineage>
</organism>
<dbReference type="RefSeq" id="WP_377609447.1">
    <property type="nucleotide sequence ID" value="NZ_JBHUPA010000002.1"/>
</dbReference>
<keyword evidence="1" id="KW-1133">Transmembrane helix</keyword>
<evidence type="ECO:0000313" key="2">
    <source>
        <dbReference type="EMBL" id="MFD2961329.1"/>
    </source>
</evidence>
<evidence type="ECO:0000256" key="1">
    <source>
        <dbReference type="SAM" id="Phobius"/>
    </source>
</evidence>
<name>A0ABW6AYQ5_9SPHI</name>
<keyword evidence="1" id="KW-0472">Membrane</keyword>
<comment type="caution">
    <text evidence="2">The sequence shown here is derived from an EMBL/GenBank/DDBJ whole genome shotgun (WGS) entry which is preliminary data.</text>
</comment>
<protein>
    <submittedName>
        <fullName evidence="2">Uncharacterized protein</fullName>
    </submittedName>
</protein>
<dbReference type="EMBL" id="JBHUPA010000002">
    <property type="protein sequence ID" value="MFD2961329.1"/>
    <property type="molecule type" value="Genomic_DNA"/>
</dbReference>
<feature type="transmembrane region" description="Helical" evidence="1">
    <location>
        <begin position="12"/>
        <end position="30"/>
    </location>
</feature>
<gene>
    <name evidence="2" type="ORF">ACFS6J_06015</name>
</gene>
<proteinExistence type="predicted"/>
<dbReference type="Proteomes" id="UP001597560">
    <property type="component" value="Unassembled WGS sequence"/>
</dbReference>
<reference evidence="3" key="1">
    <citation type="journal article" date="2019" name="Int. J. Syst. Evol. Microbiol.">
        <title>The Global Catalogue of Microorganisms (GCM) 10K type strain sequencing project: providing services to taxonomists for standard genome sequencing and annotation.</title>
        <authorList>
            <consortium name="The Broad Institute Genomics Platform"/>
            <consortium name="The Broad Institute Genome Sequencing Center for Infectious Disease"/>
            <person name="Wu L."/>
            <person name="Ma J."/>
        </authorList>
    </citation>
    <scope>NUCLEOTIDE SEQUENCE [LARGE SCALE GENOMIC DNA]</scope>
    <source>
        <strain evidence="3">KCTC 23098</strain>
    </source>
</reference>
<evidence type="ECO:0000313" key="3">
    <source>
        <dbReference type="Proteomes" id="UP001597560"/>
    </source>
</evidence>
<accession>A0ABW6AYQ5</accession>
<keyword evidence="1" id="KW-0812">Transmembrane</keyword>